<dbReference type="InterPro" id="IPR024391">
    <property type="entry name" value="LDB19_N"/>
</dbReference>
<dbReference type="EMBL" id="LPNN01000004">
    <property type="protein sequence ID" value="OEJ89379.1"/>
    <property type="molecule type" value="Genomic_DNA"/>
</dbReference>
<dbReference type="Gene3D" id="2.60.40.640">
    <property type="match status" value="1"/>
</dbReference>
<dbReference type="VEuPathDB" id="FungiDB:AWRI3580_g1985"/>
<feature type="region of interest" description="Disordered" evidence="1">
    <location>
        <begin position="1"/>
        <end position="30"/>
    </location>
</feature>
<feature type="compositionally biased region" description="Low complexity" evidence="1">
    <location>
        <begin position="8"/>
        <end position="25"/>
    </location>
</feature>
<comment type="caution">
    <text evidence="3">The sequence shown here is derived from an EMBL/GenBank/DDBJ whole genome shotgun (WGS) entry which is preliminary data.</text>
</comment>
<proteinExistence type="predicted"/>
<dbReference type="Pfam" id="PF13002">
    <property type="entry name" value="LDB19"/>
    <property type="match status" value="1"/>
</dbReference>
<accession>A0A1E5RR51</accession>
<dbReference type="STRING" id="29833.A0A1E5RR51"/>
<evidence type="ECO:0000313" key="3">
    <source>
        <dbReference type="EMBL" id="OEJ89379.1"/>
    </source>
</evidence>
<dbReference type="OrthoDB" id="3832628at2759"/>
<dbReference type="Proteomes" id="UP000095358">
    <property type="component" value="Unassembled WGS sequence"/>
</dbReference>
<protein>
    <submittedName>
        <fullName evidence="3">Protein LDB19</fullName>
    </submittedName>
</protein>
<dbReference type="AlphaFoldDB" id="A0A1E5RR51"/>
<organism evidence="3 4">
    <name type="scientific">Hanseniaspora uvarum</name>
    <name type="common">Yeast</name>
    <name type="synonym">Kloeckera apiculata</name>
    <dbReference type="NCBI Taxonomy" id="29833"/>
    <lineage>
        <taxon>Eukaryota</taxon>
        <taxon>Fungi</taxon>
        <taxon>Dikarya</taxon>
        <taxon>Ascomycota</taxon>
        <taxon>Saccharomycotina</taxon>
        <taxon>Saccharomycetes</taxon>
        <taxon>Saccharomycodales</taxon>
        <taxon>Saccharomycodaceae</taxon>
        <taxon>Hanseniaspora</taxon>
    </lineage>
</organism>
<dbReference type="InterPro" id="IPR014752">
    <property type="entry name" value="Arrestin-like_C"/>
</dbReference>
<sequence length="653" mass="74304">MNFHKLKLTSSSSSSKLKNSKSNTNAESTVPVKTDKNVTLDINIESPPCTLYGTTINSTGSLLSGILVINVINNINITNINMSFVQNIKYNQPHSFNDCHDCRNKSLTLFNWSFLENNDTVTPKGLYSYPFSKLLSGKLPQSTKINNTIINYLLVVELTYKQKGKDTKVTLTLPIQITHAILRGIDKNSNRIFPPTTISASCNFPNIIYPKSIFPLSIRLEGVANGNKRWRMRKINYKIEERIKIRKSACQNHFKELKALEDQQRVKIKNENSALNSNNPRQMRIMNQRKQQQQMLKKNNNGNSVINDIIIDENLLDDLFSQPNAEATQSEDTNEEQVQNYSSVPADSFNNLYSTPNFPLLPNLDPNTDFGGLIHPNDYQMRQLIINHQNQQRNWQIQQEKNSNCSLYTEEIRILTQKTLKNGWKSDFDTPVNNKNNNSCGAIELITDINCMSLNSGIFAIKKNASTQYPQDLIKYRNYVDNRNVKMVCDIEDPILGLYVSHILSLEIVIAEEIIQNQNGTPIISGSNSKANTINVPTGAARILRMQFRLNFSERSGMGIPWDDEVPPFYDDIKFMNPPSYSQTYNAKNKNPVLIKQTVEDIDYDLLDVDDDIVLDEDENKNEIYPVESIYGNVEGTDMLLSPNPSSAQFHTF</sequence>
<evidence type="ECO:0000259" key="2">
    <source>
        <dbReference type="Pfam" id="PF13002"/>
    </source>
</evidence>
<evidence type="ECO:0000313" key="4">
    <source>
        <dbReference type="Proteomes" id="UP000095358"/>
    </source>
</evidence>
<evidence type="ECO:0000256" key="1">
    <source>
        <dbReference type="SAM" id="MobiDB-lite"/>
    </source>
</evidence>
<name>A0A1E5RR51_HANUV</name>
<gene>
    <name evidence="3" type="ORF">AWRI3580_g1985</name>
</gene>
<keyword evidence="4" id="KW-1185">Reference proteome</keyword>
<reference evidence="4" key="1">
    <citation type="journal article" date="2016" name="Genome Announc.">
        <title>Genome sequences of three species of Hanseniaspora isolated from spontaneous wine fermentations.</title>
        <authorList>
            <person name="Sternes P.R."/>
            <person name="Lee D."/>
            <person name="Kutyna D.R."/>
            <person name="Borneman A.R."/>
        </authorList>
    </citation>
    <scope>NUCLEOTIDE SEQUENCE [LARGE SCALE GENOMIC DNA]</scope>
    <source>
        <strain evidence="4">AWRI3580</strain>
    </source>
</reference>
<feature type="domain" description="LDB19 N-terminal" evidence="2">
    <location>
        <begin position="81"/>
        <end position="256"/>
    </location>
</feature>